<dbReference type="Proteomes" id="UP000009235">
    <property type="component" value="Chromosome"/>
</dbReference>
<evidence type="ECO:0000256" key="4">
    <source>
        <dbReference type="PIRSR" id="PIRSR606118-50"/>
    </source>
</evidence>
<dbReference type="Gene3D" id="1.10.10.60">
    <property type="entry name" value="Homeodomain-like"/>
    <property type="match status" value="1"/>
</dbReference>
<dbReference type="eggNOG" id="COG1961">
    <property type="taxonomic scope" value="Bacteria"/>
</dbReference>
<keyword evidence="3" id="KW-0233">DNA recombination</keyword>
<keyword evidence="2" id="KW-0238">DNA-binding</keyword>
<organism evidence="6 7">
    <name type="scientific">Hoyosella subflava (strain DSM 45089 / JCM 17490 / NBRC 109087 / DQS3-9A1)</name>
    <name type="common">Amycolicicoccus subflavus</name>
    <dbReference type="NCBI Taxonomy" id="443218"/>
    <lineage>
        <taxon>Bacteria</taxon>
        <taxon>Bacillati</taxon>
        <taxon>Actinomycetota</taxon>
        <taxon>Actinomycetes</taxon>
        <taxon>Mycobacteriales</taxon>
        <taxon>Hoyosellaceae</taxon>
        <taxon>Hoyosella</taxon>
    </lineage>
</organism>
<dbReference type="HOGENOM" id="CLU_010686_8_0_11"/>
<dbReference type="SMART" id="SM00857">
    <property type="entry name" value="Resolvase"/>
    <property type="match status" value="1"/>
</dbReference>
<feature type="domain" description="Resolvase/invertase-type recombinase catalytic" evidence="5">
    <location>
        <begin position="1"/>
        <end position="137"/>
    </location>
</feature>
<dbReference type="InterPro" id="IPR050639">
    <property type="entry name" value="SSR_resolvase"/>
</dbReference>
<name>F6EL68_HOYSD</name>
<dbReference type="OrthoDB" id="3405463at2"/>
<dbReference type="Gene3D" id="3.40.50.1390">
    <property type="entry name" value="Resolvase, N-terminal catalytic domain"/>
    <property type="match status" value="1"/>
</dbReference>
<dbReference type="AlphaFoldDB" id="F6EL68"/>
<feature type="active site" description="O-(5'-phospho-DNA)-serine intermediate" evidence="4">
    <location>
        <position position="9"/>
    </location>
</feature>
<dbReference type="GO" id="GO:0003677">
    <property type="term" value="F:DNA binding"/>
    <property type="evidence" value="ECO:0007669"/>
    <property type="project" value="UniProtKB-KW"/>
</dbReference>
<proteinExistence type="predicted"/>
<evidence type="ECO:0000256" key="3">
    <source>
        <dbReference type="ARBA" id="ARBA00023172"/>
    </source>
</evidence>
<evidence type="ECO:0000259" key="5">
    <source>
        <dbReference type="PROSITE" id="PS51736"/>
    </source>
</evidence>
<reference evidence="6 7" key="1">
    <citation type="journal article" date="2011" name="J. Bacteriol.">
        <title>Complete genome sequence of Amycolicicoccus subflavus DQS3-9A1T, an actinomycete isolated from crude oil-polluted soil.</title>
        <authorList>
            <person name="Cai M."/>
            <person name="Chen W.M."/>
            <person name="Nie Y."/>
            <person name="Chi C.Q."/>
            <person name="Wang Y.N."/>
            <person name="Tang Y.Q."/>
            <person name="Li G.Y."/>
            <person name="Wu X.L."/>
        </authorList>
    </citation>
    <scope>NUCLEOTIDE SEQUENCE [LARGE SCALE GENOMIC DNA]</scope>
    <source>
        <strain evidence="7">DSM 45089 / DQS3-9A1</strain>
    </source>
</reference>
<sequence length="195" mass="21394">MKIGYGRVSTAEQSVETQREALIALGVAADKIHLDRGVSGRRRVRPALERALGELRDGDELVVSKLDRLGRSLRDLLDIADEIRAKGAALTVGRTTYDPSDPVGAMLFQVLGMAAEFEVAMNRERTREGVARARAEGKYKGRQHKLTTSDGEKLRRMHASGEYTAAELGRFFGLHRTSVYRYLGAAPGGANPDQQ</sequence>
<dbReference type="PROSITE" id="PS51736">
    <property type="entry name" value="RECOMBINASES_3"/>
    <property type="match status" value="1"/>
</dbReference>
<dbReference type="CDD" id="cd03768">
    <property type="entry name" value="SR_ResInv"/>
    <property type="match status" value="1"/>
</dbReference>
<dbReference type="KEGG" id="asd:AS9A_4298"/>
<dbReference type="STRING" id="443218.AS9A_4298"/>
<dbReference type="PROSITE" id="PS00398">
    <property type="entry name" value="RECOMBINASES_2"/>
    <property type="match status" value="1"/>
</dbReference>
<dbReference type="SUPFAM" id="SSF53041">
    <property type="entry name" value="Resolvase-like"/>
    <property type="match status" value="1"/>
</dbReference>
<dbReference type="GO" id="GO:0015074">
    <property type="term" value="P:DNA integration"/>
    <property type="evidence" value="ECO:0007669"/>
    <property type="project" value="UniProtKB-KW"/>
</dbReference>
<evidence type="ECO:0000313" key="6">
    <source>
        <dbReference type="EMBL" id="AEF42731.1"/>
    </source>
</evidence>
<evidence type="ECO:0000256" key="2">
    <source>
        <dbReference type="ARBA" id="ARBA00023125"/>
    </source>
</evidence>
<dbReference type="Pfam" id="PF00239">
    <property type="entry name" value="Resolvase"/>
    <property type="match status" value="1"/>
</dbReference>
<gene>
    <name evidence="6" type="ordered locus">AS9A_4298</name>
</gene>
<dbReference type="RefSeq" id="WP_013809079.1">
    <property type="nucleotide sequence ID" value="NC_015564.1"/>
</dbReference>
<dbReference type="PANTHER" id="PTHR30461">
    <property type="entry name" value="DNA-INVERTASE FROM LAMBDOID PROPHAGE"/>
    <property type="match status" value="1"/>
</dbReference>
<dbReference type="InterPro" id="IPR006118">
    <property type="entry name" value="Recombinase_CS"/>
</dbReference>
<dbReference type="InterPro" id="IPR006119">
    <property type="entry name" value="Resolv_N"/>
</dbReference>
<evidence type="ECO:0000313" key="7">
    <source>
        <dbReference type="Proteomes" id="UP000009235"/>
    </source>
</evidence>
<dbReference type="InterPro" id="IPR036162">
    <property type="entry name" value="Resolvase-like_N_sf"/>
</dbReference>
<keyword evidence="1" id="KW-0229">DNA integration</keyword>
<dbReference type="GO" id="GO:0000150">
    <property type="term" value="F:DNA strand exchange activity"/>
    <property type="evidence" value="ECO:0007669"/>
    <property type="project" value="InterPro"/>
</dbReference>
<dbReference type="PANTHER" id="PTHR30461:SF2">
    <property type="entry name" value="SERINE RECOMBINASE PINE-RELATED"/>
    <property type="match status" value="1"/>
</dbReference>
<protein>
    <submittedName>
        <fullName evidence="6">Resolvase domain protein</fullName>
    </submittedName>
</protein>
<dbReference type="EMBL" id="CP002786">
    <property type="protein sequence ID" value="AEF42731.1"/>
    <property type="molecule type" value="Genomic_DNA"/>
</dbReference>
<evidence type="ECO:0000256" key="1">
    <source>
        <dbReference type="ARBA" id="ARBA00022908"/>
    </source>
</evidence>
<accession>F6EL68</accession>
<keyword evidence="7" id="KW-1185">Reference proteome</keyword>